<evidence type="ECO:0000313" key="2">
    <source>
        <dbReference type="Proteomes" id="UP001257234"/>
    </source>
</evidence>
<proteinExistence type="predicted"/>
<evidence type="ECO:0000313" key="1">
    <source>
        <dbReference type="EMBL" id="MDR5590248.1"/>
    </source>
</evidence>
<name>A0ABU1EPV7_9FLAO</name>
<protein>
    <submittedName>
        <fullName evidence="1">Uncharacterized protein</fullName>
    </submittedName>
</protein>
<organism evidence="1 2">
    <name type="scientific">Christiangramia sediminicola</name>
    <dbReference type="NCBI Taxonomy" id="3073267"/>
    <lineage>
        <taxon>Bacteria</taxon>
        <taxon>Pseudomonadati</taxon>
        <taxon>Bacteroidota</taxon>
        <taxon>Flavobacteriia</taxon>
        <taxon>Flavobacteriales</taxon>
        <taxon>Flavobacteriaceae</taxon>
        <taxon>Christiangramia</taxon>
    </lineage>
</organism>
<sequence length="66" mass="7921">MKKRKINLQEFKVGDFISPENNGEFFEILEIRDYQGKTTNYFLLLKKHSDFNLTRSLPKSNSYLFK</sequence>
<accession>A0ABU1EPV7</accession>
<dbReference type="Proteomes" id="UP001257234">
    <property type="component" value="Unassembled WGS sequence"/>
</dbReference>
<comment type="caution">
    <text evidence="1">The sequence shown here is derived from an EMBL/GenBank/DDBJ whole genome shotgun (WGS) entry which is preliminary data.</text>
</comment>
<dbReference type="RefSeq" id="WP_309561122.1">
    <property type="nucleotide sequence ID" value="NZ_JAVJIU010000002.1"/>
</dbReference>
<reference evidence="2" key="1">
    <citation type="submission" date="2023-07" db="EMBL/GenBank/DDBJ databases">
        <title>Christiangramia sp. SM2212., a novel bacterium of the family Flavobacteriaceae isolated from the sea sediment.</title>
        <authorList>
            <person name="Wang J."/>
            <person name="Zhang X."/>
        </authorList>
    </citation>
    <scope>NUCLEOTIDE SEQUENCE [LARGE SCALE GENOMIC DNA]</scope>
    <source>
        <strain evidence="2">SM2212</strain>
    </source>
</reference>
<gene>
    <name evidence="1" type="ORF">RE431_06330</name>
</gene>
<dbReference type="EMBL" id="JAVJIU010000002">
    <property type="protein sequence ID" value="MDR5590248.1"/>
    <property type="molecule type" value="Genomic_DNA"/>
</dbReference>
<keyword evidence="2" id="KW-1185">Reference proteome</keyword>